<dbReference type="SUPFAM" id="SSF47473">
    <property type="entry name" value="EF-hand"/>
    <property type="match status" value="1"/>
</dbReference>
<dbReference type="Proteomes" id="UP001314170">
    <property type="component" value="Unassembled WGS sequence"/>
</dbReference>
<accession>A0AAV1SC81</accession>
<keyword evidence="1" id="KW-0106">Calcium</keyword>
<dbReference type="Gene3D" id="1.10.238.10">
    <property type="entry name" value="EF-hand"/>
    <property type="match status" value="1"/>
</dbReference>
<evidence type="ECO:0008006" key="4">
    <source>
        <dbReference type="Google" id="ProtNLM"/>
    </source>
</evidence>
<comment type="caution">
    <text evidence="2">The sequence shown here is derived from an EMBL/GenBank/DDBJ whole genome shotgun (WGS) entry which is preliminary data.</text>
</comment>
<evidence type="ECO:0000313" key="2">
    <source>
        <dbReference type="EMBL" id="CAK7348600.1"/>
    </source>
</evidence>
<gene>
    <name evidence="2" type="ORF">DCAF_LOCUS21301</name>
</gene>
<dbReference type="InterPro" id="IPR018247">
    <property type="entry name" value="EF_Hand_1_Ca_BS"/>
</dbReference>
<dbReference type="PROSITE" id="PS00018">
    <property type="entry name" value="EF_HAND_1"/>
    <property type="match status" value="1"/>
</dbReference>
<protein>
    <recommendedName>
        <fullName evidence="4">Calmodulin</fullName>
    </recommendedName>
</protein>
<dbReference type="InterPro" id="IPR011992">
    <property type="entry name" value="EF-hand-dom_pair"/>
</dbReference>
<proteinExistence type="predicted"/>
<keyword evidence="3" id="KW-1185">Reference proteome</keyword>
<dbReference type="AlphaFoldDB" id="A0AAV1SC81"/>
<sequence length="206" mass="21925">MPSPPVPVPIPGDIVSSSPAYPWPFRPRDETAFSPAPAPGGSAASSNGNSGSGVTWISHASILCAFAAAVACQLQKASLVGNDAFAVLKADNHGNFITYSAFCEALRQLNLVGLPYGLSSRETEDLWMQADVNGNGVVEYEEFKADEFVSPSVRSCELGLQKMGQKHGRRSRANVLEDCRRLQELEGCGVGPEKLAKQATWASSPE</sequence>
<evidence type="ECO:0000256" key="1">
    <source>
        <dbReference type="ARBA" id="ARBA00022837"/>
    </source>
</evidence>
<evidence type="ECO:0000313" key="3">
    <source>
        <dbReference type="Proteomes" id="UP001314170"/>
    </source>
</evidence>
<reference evidence="2 3" key="1">
    <citation type="submission" date="2024-01" db="EMBL/GenBank/DDBJ databases">
        <authorList>
            <person name="Waweru B."/>
        </authorList>
    </citation>
    <scope>NUCLEOTIDE SEQUENCE [LARGE SCALE GENOMIC DNA]</scope>
</reference>
<name>A0AAV1SC81_9ROSI</name>
<dbReference type="EMBL" id="CAWUPB010001173">
    <property type="protein sequence ID" value="CAK7348600.1"/>
    <property type="molecule type" value="Genomic_DNA"/>
</dbReference>
<organism evidence="2 3">
    <name type="scientific">Dovyalis caffra</name>
    <dbReference type="NCBI Taxonomy" id="77055"/>
    <lineage>
        <taxon>Eukaryota</taxon>
        <taxon>Viridiplantae</taxon>
        <taxon>Streptophyta</taxon>
        <taxon>Embryophyta</taxon>
        <taxon>Tracheophyta</taxon>
        <taxon>Spermatophyta</taxon>
        <taxon>Magnoliopsida</taxon>
        <taxon>eudicotyledons</taxon>
        <taxon>Gunneridae</taxon>
        <taxon>Pentapetalae</taxon>
        <taxon>rosids</taxon>
        <taxon>fabids</taxon>
        <taxon>Malpighiales</taxon>
        <taxon>Salicaceae</taxon>
        <taxon>Flacourtieae</taxon>
        <taxon>Dovyalis</taxon>
    </lineage>
</organism>